<dbReference type="SMART" id="SM01057">
    <property type="entry name" value="Carb_anhydrase"/>
    <property type="match status" value="1"/>
</dbReference>
<dbReference type="AlphaFoldDB" id="A0A7L3WW78"/>
<dbReference type="PROSITE" id="PS51144">
    <property type="entry name" value="ALPHA_CA_2"/>
    <property type="match status" value="1"/>
</dbReference>
<feature type="transmembrane region" description="Helical" evidence="2">
    <location>
        <begin position="168"/>
        <end position="190"/>
    </location>
</feature>
<comment type="caution">
    <text evidence="4">The sequence shown here is derived from an EMBL/GenBank/DDBJ whole genome shotgun (WGS) entry which is preliminary data.</text>
</comment>
<comment type="similarity">
    <text evidence="1">Belongs to the alpha-carbonic anhydrase family.</text>
</comment>
<sequence length="194" mass="21454">QMHVVHYNAERYANASEAQHHAGGLAVLAVLLEVGADPHPAYDNILTHLSSIRYAGQTTAIPSFSVQDLLPPRLDLYYRYNGSLTTPPCFQSVLWTLFQQPARISPAQLEQLQGALYSTAAAEPEPQRLLDNFRVPQELHQRLVLSSFPKGESWAWGGVPLHGHTGEVVAIVFGAVVGCFILFLITHFAAKRMR</sequence>
<proteinExistence type="inferred from homology"/>
<keyword evidence="2" id="KW-1133">Transmembrane helix</keyword>
<accession>A0A7L3WW78</accession>
<dbReference type="OrthoDB" id="429145at2759"/>
<dbReference type="GO" id="GO:0008270">
    <property type="term" value="F:zinc ion binding"/>
    <property type="evidence" value="ECO:0007669"/>
    <property type="project" value="InterPro"/>
</dbReference>
<dbReference type="GO" id="GO:0004089">
    <property type="term" value="F:carbonate dehydratase activity"/>
    <property type="evidence" value="ECO:0007669"/>
    <property type="project" value="InterPro"/>
</dbReference>
<evidence type="ECO:0000256" key="2">
    <source>
        <dbReference type="SAM" id="Phobius"/>
    </source>
</evidence>
<keyword evidence="2" id="KW-0472">Membrane</keyword>
<protein>
    <submittedName>
        <fullName evidence="4">CAH14 anhydrase</fullName>
    </submittedName>
</protein>
<dbReference type="PANTHER" id="PTHR18952:SF84">
    <property type="entry name" value="CARBONIC ANHYDRASE 14"/>
    <property type="match status" value="1"/>
</dbReference>
<name>A0A7L3WW78_9GRUI</name>
<dbReference type="GO" id="GO:0005886">
    <property type="term" value="C:plasma membrane"/>
    <property type="evidence" value="ECO:0007669"/>
    <property type="project" value="TreeGrafter"/>
</dbReference>
<evidence type="ECO:0000256" key="1">
    <source>
        <dbReference type="ARBA" id="ARBA00010718"/>
    </source>
</evidence>
<organism evidence="4 5">
    <name type="scientific">Atlantisia rogersi</name>
    <name type="common">Inaccessible Island rail</name>
    <dbReference type="NCBI Taxonomy" id="2478892"/>
    <lineage>
        <taxon>Eukaryota</taxon>
        <taxon>Metazoa</taxon>
        <taxon>Chordata</taxon>
        <taxon>Craniata</taxon>
        <taxon>Vertebrata</taxon>
        <taxon>Euteleostomi</taxon>
        <taxon>Archelosauria</taxon>
        <taxon>Archosauria</taxon>
        <taxon>Dinosauria</taxon>
        <taxon>Saurischia</taxon>
        <taxon>Theropoda</taxon>
        <taxon>Coelurosauria</taxon>
        <taxon>Aves</taxon>
        <taxon>Neognathae</taxon>
        <taxon>Neoaves</taxon>
        <taxon>Gruiformes</taxon>
        <taxon>Rallidae</taxon>
        <taxon>Atlantisia</taxon>
    </lineage>
</organism>
<keyword evidence="2" id="KW-0812">Transmembrane</keyword>
<evidence type="ECO:0000259" key="3">
    <source>
        <dbReference type="PROSITE" id="PS51144"/>
    </source>
</evidence>
<dbReference type="Proteomes" id="UP000518911">
    <property type="component" value="Unassembled WGS sequence"/>
</dbReference>
<feature type="non-terminal residue" evidence="4">
    <location>
        <position position="1"/>
    </location>
</feature>
<keyword evidence="5" id="KW-1185">Reference proteome</keyword>
<feature type="domain" description="Alpha-carbonic anhydrase" evidence="3">
    <location>
        <begin position="1"/>
        <end position="148"/>
    </location>
</feature>
<dbReference type="PANTHER" id="PTHR18952">
    <property type="entry name" value="CARBONIC ANHYDRASE"/>
    <property type="match status" value="1"/>
</dbReference>
<dbReference type="InterPro" id="IPR036398">
    <property type="entry name" value="CA_dom_sf"/>
</dbReference>
<evidence type="ECO:0000313" key="5">
    <source>
        <dbReference type="Proteomes" id="UP000518911"/>
    </source>
</evidence>
<dbReference type="SUPFAM" id="SSF51069">
    <property type="entry name" value="Carbonic anhydrase"/>
    <property type="match status" value="1"/>
</dbReference>
<dbReference type="EMBL" id="VZUJ01112307">
    <property type="protein sequence ID" value="NXV81058.1"/>
    <property type="molecule type" value="Genomic_DNA"/>
</dbReference>
<gene>
    <name evidence="4" type="primary">Ca14</name>
    <name evidence="4" type="ORF">ATLROG_R13052</name>
</gene>
<dbReference type="InterPro" id="IPR023561">
    <property type="entry name" value="Carbonic_anhydrase_a-class"/>
</dbReference>
<dbReference type="InterPro" id="IPR001148">
    <property type="entry name" value="CA_dom"/>
</dbReference>
<feature type="non-terminal residue" evidence="4">
    <location>
        <position position="194"/>
    </location>
</feature>
<dbReference type="Gene3D" id="3.10.200.10">
    <property type="entry name" value="Alpha carbonic anhydrase"/>
    <property type="match status" value="1"/>
</dbReference>
<dbReference type="Pfam" id="PF00194">
    <property type="entry name" value="Carb_anhydrase"/>
    <property type="match status" value="1"/>
</dbReference>
<evidence type="ECO:0000313" key="4">
    <source>
        <dbReference type="EMBL" id="NXV81058.1"/>
    </source>
</evidence>
<reference evidence="4 5" key="1">
    <citation type="submission" date="2019-09" db="EMBL/GenBank/DDBJ databases">
        <title>Bird 10,000 Genomes (B10K) Project - Family phase.</title>
        <authorList>
            <person name="Zhang G."/>
        </authorList>
    </citation>
    <scope>NUCLEOTIDE SEQUENCE [LARGE SCALE GENOMIC DNA]</scope>
    <source>
        <strain evidence="4">OUT-0055</strain>
        <tissue evidence="4">Blood</tissue>
    </source>
</reference>